<dbReference type="NCBIfam" id="TIGR03455">
    <property type="entry name" value="HisG_C-term"/>
    <property type="match status" value="1"/>
</dbReference>
<dbReference type="PANTHER" id="PTHR21403">
    <property type="entry name" value="ATP PHOSPHORIBOSYLTRANSFERASE ATP-PRTASE"/>
    <property type="match status" value="1"/>
</dbReference>
<dbReference type="SUPFAM" id="SSF54913">
    <property type="entry name" value="GlnB-like"/>
    <property type="match status" value="1"/>
</dbReference>
<dbReference type="AlphaFoldDB" id="F8E271"/>
<dbReference type="PROSITE" id="PS01316">
    <property type="entry name" value="ATP_P_PHORIBOSYLTR"/>
    <property type="match status" value="1"/>
</dbReference>
<evidence type="ECO:0000259" key="18">
    <source>
        <dbReference type="Pfam" id="PF01634"/>
    </source>
</evidence>
<accession>F8E271</accession>
<evidence type="ECO:0000259" key="19">
    <source>
        <dbReference type="Pfam" id="PF08029"/>
    </source>
</evidence>
<dbReference type="GO" id="GO:0000287">
    <property type="term" value="F:magnesium ion binding"/>
    <property type="evidence" value="ECO:0007669"/>
    <property type="project" value="UniProtKB-UniRule"/>
</dbReference>
<evidence type="ECO:0000313" key="20">
    <source>
        <dbReference type="EMBL" id="AEI09388.1"/>
    </source>
</evidence>
<evidence type="ECO:0000256" key="14">
    <source>
        <dbReference type="ARBA" id="ARBA00022842"/>
    </source>
</evidence>
<dbReference type="STRING" id="662755.CRES_1032"/>
<comment type="cofactor">
    <cofactor evidence="17">
        <name>Mg(2+)</name>
        <dbReference type="ChEBI" id="CHEBI:18420"/>
    </cofactor>
</comment>
<evidence type="ECO:0000256" key="4">
    <source>
        <dbReference type="ARBA" id="ARBA00007955"/>
    </source>
</evidence>
<dbReference type="SUPFAM" id="SSF53850">
    <property type="entry name" value="Periplasmic binding protein-like II"/>
    <property type="match status" value="1"/>
</dbReference>
<dbReference type="Pfam" id="PF08029">
    <property type="entry name" value="HisG_C"/>
    <property type="match status" value="1"/>
</dbReference>
<comment type="similarity">
    <text evidence="4 17">Belongs to the ATP phosphoribosyltransferase family. Long subfamily.</text>
</comment>
<keyword evidence="11 17" id="KW-0479">Metal-binding</keyword>
<evidence type="ECO:0000256" key="15">
    <source>
        <dbReference type="ARBA" id="ARBA00023102"/>
    </source>
</evidence>
<protein>
    <recommendedName>
        <fullName evidence="6 17">ATP phosphoribosyltransferase</fullName>
        <shortName evidence="17">ATP-PRT</shortName>
        <shortName evidence="17">ATP-PRTase</shortName>
        <ecNumber evidence="5 17">2.4.2.17</ecNumber>
    </recommendedName>
</protein>
<reference evidence="20 21" key="1">
    <citation type="journal article" date="2012" name="BMC Genomics">
        <title>Complete genome sequence, lifestyle, and multi-drug resistance of the human pathogen Corynebacterium resistens DSM 45100 isolated from blood samples of a leukemia patient.</title>
        <authorList>
            <person name="Schroder J."/>
            <person name="Maus I."/>
            <person name="Meyer K."/>
            <person name="Wordemann S."/>
            <person name="Blom J."/>
            <person name="Jaenicke S."/>
            <person name="Schneider J."/>
            <person name="Trost E."/>
            <person name="Tauch A."/>
        </authorList>
    </citation>
    <scope>NUCLEOTIDE SEQUENCE [LARGE SCALE GENOMIC DNA]</scope>
    <source>
        <strain evidence="21">DSM 45100 / JCM 12819 / CCUG 50093 / GTC 2026 / SICGH 158</strain>
    </source>
</reference>
<dbReference type="Gene3D" id="3.30.70.120">
    <property type="match status" value="1"/>
</dbReference>
<dbReference type="EMBL" id="CP002857">
    <property type="protein sequence ID" value="AEI09388.1"/>
    <property type="molecule type" value="Genomic_DNA"/>
</dbReference>
<dbReference type="InterPro" id="IPR013820">
    <property type="entry name" value="ATP_PRibTrfase_cat"/>
</dbReference>
<dbReference type="InterPro" id="IPR013115">
    <property type="entry name" value="HisG_C"/>
</dbReference>
<dbReference type="NCBIfam" id="TIGR00070">
    <property type="entry name" value="hisG"/>
    <property type="match status" value="1"/>
</dbReference>
<gene>
    <name evidence="17 20" type="primary">hisG</name>
    <name evidence="20" type="ordered locus">CRES_1032</name>
</gene>
<dbReference type="GO" id="GO:0005737">
    <property type="term" value="C:cytoplasm"/>
    <property type="evidence" value="ECO:0007669"/>
    <property type="project" value="UniProtKB-SubCell"/>
</dbReference>
<dbReference type="eggNOG" id="COG0040">
    <property type="taxonomic scope" value="Bacteria"/>
</dbReference>
<dbReference type="UniPathway" id="UPA00031">
    <property type="reaction ID" value="UER00006"/>
</dbReference>
<dbReference type="Proteomes" id="UP000000492">
    <property type="component" value="Chromosome"/>
</dbReference>
<dbReference type="GO" id="GO:0003879">
    <property type="term" value="F:ATP phosphoribosyltransferase activity"/>
    <property type="evidence" value="ECO:0007669"/>
    <property type="project" value="UniProtKB-UniRule"/>
</dbReference>
<feature type="domain" description="Histidine biosynthesis HisG C-terminal" evidence="19">
    <location>
        <begin position="234"/>
        <end position="305"/>
    </location>
</feature>
<evidence type="ECO:0000256" key="13">
    <source>
        <dbReference type="ARBA" id="ARBA00022840"/>
    </source>
</evidence>
<keyword evidence="21" id="KW-1185">Reference proteome</keyword>
<sequence length="309" mass="33792">MIRFGCSRLSRKSSQKYRVKHRSQKVSTMLRVAVPNKGSLSEAATEVLKEAGYSTRGDSKALTVLDEQNQVEFYFLRPKDIAIYIASGHLDIGITGRDLAADTREEVQELMGLGFGASTFRYAAPAEEEWSIEKLAGARIATSYPNLVRKDLNARGIEADVIRLDGAVEISIRLGVADAIADVVSTGRTLRLQGLKPFGEPLCVSEAVIVGRKGTEVTEDQRVLLRRMEGILHAKNYVMLDYNVAREKLQAVADITPGLSAPTVSPLANEKWVAVRAMVPRKDANPLMDKLSALGAEAILASDIRIARI</sequence>
<evidence type="ECO:0000256" key="2">
    <source>
        <dbReference type="ARBA" id="ARBA00004496"/>
    </source>
</evidence>
<keyword evidence="15 17" id="KW-0368">Histidine biosynthesis</keyword>
<evidence type="ECO:0000256" key="6">
    <source>
        <dbReference type="ARBA" id="ARBA00020998"/>
    </source>
</evidence>
<keyword evidence="12 17" id="KW-0547">Nucleotide-binding</keyword>
<evidence type="ECO:0000313" key="21">
    <source>
        <dbReference type="Proteomes" id="UP000000492"/>
    </source>
</evidence>
<dbReference type="GO" id="GO:0000105">
    <property type="term" value="P:L-histidine biosynthetic process"/>
    <property type="evidence" value="ECO:0007669"/>
    <property type="project" value="UniProtKB-UniRule"/>
</dbReference>
<comment type="pathway">
    <text evidence="3 17">Amino-acid biosynthesis; L-histidine biosynthesis; L-histidine from 5-phospho-alpha-D-ribose 1-diphosphate: step 1/9.</text>
</comment>
<dbReference type="HAMAP" id="MF_00079">
    <property type="entry name" value="HisG_Long"/>
    <property type="match status" value="1"/>
</dbReference>
<evidence type="ECO:0000256" key="9">
    <source>
        <dbReference type="ARBA" id="ARBA00022676"/>
    </source>
</evidence>
<evidence type="ECO:0000256" key="1">
    <source>
        <dbReference type="ARBA" id="ARBA00000915"/>
    </source>
</evidence>
<dbReference type="InterPro" id="IPR015867">
    <property type="entry name" value="N-reg_PII/ATP_PRibTrfase_C"/>
</dbReference>
<comment type="catalytic activity">
    <reaction evidence="1 17">
        <text>1-(5-phospho-beta-D-ribosyl)-ATP + diphosphate = 5-phospho-alpha-D-ribose 1-diphosphate + ATP</text>
        <dbReference type="Rhea" id="RHEA:18473"/>
        <dbReference type="ChEBI" id="CHEBI:30616"/>
        <dbReference type="ChEBI" id="CHEBI:33019"/>
        <dbReference type="ChEBI" id="CHEBI:58017"/>
        <dbReference type="ChEBI" id="CHEBI:73183"/>
        <dbReference type="EC" id="2.4.2.17"/>
    </reaction>
</comment>
<evidence type="ECO:0000256" key="7">
    <source>
        <dbReference type="ARBA" id="ARBA00022490"/>
    </source>
</evidence>
<name>F8E271_CORRG</name>
<comment type="activity regulation">
    <text evidence="17">Feedback inhibited by histidine.</text>
</comment>
<evidence type="ECO:0000256" key="17">
    <source>
        <dbReference type="HAMAP-Rule" id="MF_00079"/>
    </source>
</evidence>
<dbReference type="KEGG" id="crd:CRES_1032"/>
<evidence type="ECO:0000256" key="11">
    <source>
        <dbReference type="ARBA" id="ARBA00022723"/>
    </source>
</evidence>
<comment type="subcellular location">
    <subcellularLocation>
        <location evidence="2 17">Cytoplasm</location>
    </subcellularLocation>
</comment>
<keyword evidence="10 17" id="KW-0808">Transferase</keyword>
<keyword evidence="14 17" id="KW-0460">Magnesium</keyword>
<keyword evidence="7 17" id="KW-0963">Cytoplasm</keyword>
<dbReference type="InterPro" id="IPR011322">
    <property type="entry name" value="N-reg_PII-like_a/b"/>
</dbReference>
<dbReference type="InterPro" id="IPR018198">
    <property type="entry name" value="ATP_PRibTrfase_CS"/>
</dbReference>
<keyword evidence="8 17" id="KW-0028">Amino-acid biosynthesis</keyword>
<evidence type="ECO:0000256" key="5">
    <source>
        <dbReference type="ARBA" id="ARBA00011946"/>
    </source>
</evidence>
<dbReference type="PANTHER" id="PTHR21403:SF8">
    <property type="entry name" value="ATP PHOSPHORIBOSYLTRANSFERASE"/>
    <property type="match status" value="1"/>
</dbReference>
<dbReference type="GO" id="GO:0005524">
    <property type="term" value="F:ATP binding"/>
    <property type="evidence" value="ECO:0007669"/>
    <property type="project" value="UniProtKB-KW"/>
</dbReference>
<comment type="function">
    <text evidence="16 17">Catalyzes the condensation of ATP and 5-phosphoribose 1-diphosphate to form N'-(5'-phosphoribosyl)-ATP (PR-ATP). Has a crucial role in the pathway because the rate of histidine biosynthesis seems to be controlled primarily by regulation of HisG enzymatic activity.</text>
</comment>
<evidence type="ECO:0000256" key="8">
    <source>
        <dbReference type="ARBA" id="ARBA00022605"/>
    </source>
</evidence>
<evidence type="ECO:0000256" key="3">
    <source>
        <dbReference type="ARBA" id="ARBA00004667"/>
    </source>
</evidence>
<evidence type="ECO:0000256" key="16">
    <source>
        <dbReference type="ARBA" id="ARBA00024861"/>
    </source>
</evidence>
<keyword evidence="9 17" id="KW-0328">Glycosyltransferase</keyword>
<proteinExistence type="inferred from homology"/>
<dbReference type="Gene3D" id="3.40.190.10">
    <property type="entry name" value="Periplasmic binding protein-like II"/>
    <property type="match status" value="2"/>
</dbReference>
<dbReference type="CDD" id="cd13591">
    <property type="entry name" value="PBP2_HisGL1"/>
    <property type="match status" value="1"/>
</dbReference>
<dbReference type="EC" id="2.4.2.17" evidence="5 17"/>
<dbReference type="HOGENOM" id="CLU_038115_1_1_11"/>
<evidence type="ECO:0000256" key="10">
    <source>
        <dbReference type="ARBA" id="ARBA00022679"/>
    </source>
</evidence>
<dbReference type="FunFam" id="3.30.70.120:FF:000003">
    <property type="entry name" value="ATP phosphoribosyltransferase"/>
    <property type="match status" value="1"/>
</dbReference>
<keyword evidence="13 17" id="KW-0067">ATP-binding</keyword>
<dbReference type="InterPro" id="IPR020621">
    <property type="entry name" value="ATP-PRT_HisG_long"/>
</dbReference>
<dbReference type="Pfam" id="PF01634">
    <property type="entry name" value="HisG"/>
    <property type="match status" value="1"/>
</dbReference>
<feature type="domain" description="ATP phosphoribosyltransferase catalytic" evidence="18">
    <location>
        <begin position="77"/>
        <end position="228"/>
    </location>
</feature>
<dbReference type="InterPro" id="IPR001348">
    <property type="entry name" value="ATP_PRibTrfase_HisG"/>
</dbReference>
<evidence type="ECO:0000256" key="12">
    <source>
        <dbReference type="ARBA" id="ARBA00022741"/>
    </source>
</evidence>
<organism evidence="20 21">
    <name type="scientific">Corynebacterium resistens (strain DSM 45100 / JCM 12819 / GTC 2026 / SICGH 158)</name>
    <dbReference type="NCBI Taxonomy" id="662755"/>
    <lineage>
        <taxon>Bacteria</taxon>
        <taxon>Bacillati</taxon>
        <taxon>Actinomycetota</taxon>
        <taxon>Actinomycetes</taxon>
        <taxon>Mycobacteriales</taxon>
        <taxon>Corynebacteriaceae</taxon>
        <taxon>Corynebacterium</taxon>
    </lineage>
</organism>